<accession>A0ABU0R9Y2</accession>
<keyword evidence="4" id="KW-0731">Sigma factor</keyword>
<dbReference type="Pfam" id="PF08281">
    <property type="entry name" value="Sigma70_r4_2"/>
    <property type="match status" value="1"/>
</dbReference>
<evidence type="ECO:0000256" key="5">
    <source>
        <dbReference type="ARBA" id="ARBA00023163"/>
    </source>
</evidence>
<feature type="domain" description="RNA polymerase sigma-70 region 2" evidence="6">
    <location>
        <begin position="11"/>
        <end position="75"/>
    </location>
</feature>
<gene>
    <name evidence="8" type="ORF">QFZ26_002441</name>
</gene>
<feature type="domain" description="RNA polymerase sigma factor 70 region 4 type 2" evidence="7">
    <location>
        <begin position="110"/>
        <end position="160"/>
    </location>
</feature>
<dbReference type="InterPro" id="IPR032710">
    <property type="entry name" value="NTF2-like_dom_sf"/>
</dbReference>
<dbReference type="InterPro" id="IPR036388">
    <property type="entry name" value="WH-like_DNA-bd_sf"/>
</dbReference>
<evidence type="ECO:0000256" key="2">
    <source>
        <dbReference type="ARBA" id="ARBA00011344"/>
    </source>
</evidence>
<dbReference type="InterPro" id="IPR007627">
    <property type="entry name" value="RNA_pol_sigma70_r2"/>
</dbReference>
<dbReference type="Proteomes" id="UP001239083">
    <property type="component" value="Unassembled WGS sequence"/>
</dbReference>
<protein>
    <submittedName>
        <fullName evidence="8">RNA polymerase sigma-70 factor (ECF subfamily)</fullName>
    </submittedName>
</protein>
<comment type="subunit">
    <text evidence="2">Interacts transiently with the RNA polymerase catalytic core formed by RpoA, RpoB, RpoC and RpoZ (2 alpha, 1 beta, 1 beta' and 1 omega subunit) to form the RNA polymerase holoenzyme that can initiate transcription.</text>
</comment>
<comment type="caution">
    <text evidence="8">The sequence shown here is derived from an EMBL/GenBank/DDBJ whole genome shotgun (WGS) entry which is preliminary data.</text>
</comment>
<evidence type="ECO:0000256" key="4">
    <source>
        <dbReference type="ARBA" id="ARBA00023082"/>
    </source>
</evidence>
<name>A0ABU0R9Y2_9MICO</name>
<evidence type="ECO:0000256" key="3">
    <source>
        <dbReference type="ARBA" id="ARBA00023015"/>
    </source>
</evidence>
<keyword evidence="5" id="KW-0804">Transcription</keyword>
<keyword evidence="9" id="KW-1185">Reference proteome</keyword>
<evidence type="ECO:0000313" key="8">
    <source>
        <dbReference type="EMBL" id="MDQ0894886.1"/>
    </source>
</evidence>
<dbReference type="SUPFAM" id="SSF88946">
    <property type="entry name" value="Sigma2 domain of RNA polymerase sigma factors"/>
    <property type="match status" value="1"/>
</dbReference>
<dbReference type="Gene3D" id="1.10.10.10">
    <property type="entry name" value="Winged helix-like DNA-binding domain superfamily/Winged helix DNA-binding domain"/>
    <property type="match status" value="1"/>
</dbReference>
<dbReference type="InterPro" id="IPR013324">
    <property type="entry name" value="RNA_pol_sigma_r3/r4-like"/>
</dbReference>
<dbReference type="SUPFAM" id="SSF54427">
    <property type="entry name" value="NTF2-like"/>
    <property type="match status" value="1"/>
</dbReference>
<keyword evidence="3" id="KW-0805">Transcription regulation</keyword>
<evidence type="ECO:0000256" key="1">
    <source>
        <dbReference type="ARBA" id="ARBA00010641"/>
    </source>
</evidence>
<dbReference type="InterPro" id="IPR014284">
    <property type="entry name" value="RNA_pol_sigma-70_dom"/>
</dbReference>
<dbReference type="InterPro" id="IPR013249">
    <property type="entry name" value="RNA_pol_sigma70_r4_t2"/>
</dbReference>
<dbReference type="NCBIfam" id="TIGR02937">
    <property type="entry name" value="sigma70-ECF"/>
    <property type="match status" value="1"/>
</dbReference>
<organism evidence="8 9">
    <name type="scientific">Agromyces ramosus</name>
    <dbReference type="NCBI Taxonomy" id="33879"/>
    <lineage>
        <taxon>Bacteria</taxon>
        <taxon>Bacillati</taxon>
        <taxon>Actinomycetota</taxon>
        <taxon>Actinomycetes</taxon>
        <taxon>Micrococcales</taxon>
        <taxon>Microbacteriaceae</taxon>
        <taxon>Agromyces</taxon>
    </lineage>
</organism>
<evidence type="ECO:0000313" key="9">
    <source>
        <dbReference type="Proteomes" id="UP001239083"/>
    </source>
</evidence>
<sequence>MTDRRILARRFETERPRLKAIATKLLGSAADADDAVQETWLRLERVDAAELDNLEAWLTTVVSRVSLDLLRAPRRKREHSWQVEPWRDEPAAADADPAELVAQSDQVSVALLVLLETLSPAERIALVLHDVFGQSFDEIAEALDRSPQAARQLASRARRRVRAADEPARPDRERGRRIVNAWLAAAQGGDLGALLGLLDDGAVLHADYGTSTQRVEGARSIAEQAVLSGRLAAHSTPILIDGRPGVAAVMHGHVVSIMAFDLDADRIVGLDVLADPKRLEELGLDEIVRGTAPDGPTRGA</sequence>
<proteinExistence type="inferred from homology"/>
<comment type="similarity">
    <text evidence="1">Belongs to the sigma-70 factor family. ECF subfamily.</text>
</comment>
<dbReference type="EMBL" id="JAUSYY010000001">
    <property type="protein sequence ID" value="MDQ0894886.1"/>
    <property type="molecule type" value="Genomic_DNA"/>
</dbReference>
<dbReference type="InterPro" id="IPR013325">
    <property type="entry name" value="RNA_pol_sigma_r2"/>
</dbReference>
<evidence type="ECO:0000259" key="6">
    <source>
        <dbReference type="Pfam" id="PF04542"/>
    </source>
</evidence>
<reference evidence="8 9" key="1">
    <citation type="submission" date="2023-07" db="EMBL/GenBank/DDBJ databases">
        <title>Comparative genomics of wheat-associated soil bacteria to identify genetic determinants of phenazine resistance.</title>
        <authorList>
            <person name="Mouncey N."/>
        </authorList>
    </citation>
    <scope>NUCLEOTIDE SEQUENCE [LARGE SCALE GENOMIC DNA]</scope>
    <source>
        <strain evidence="8 9">V3I3</strain>
    </source>
</reference>
<dbReference type="InterPro" id="IPR052704">
    <property type="entry name" value="ECF_Sigma-70_Domain"/>
</dbReference>
<dbReference type="PANTHER" id="PTHR30173:SF43">
    <property type="entry name" value="ECF RNA POLYMERASE SIGMA FACTOR SIGI-RELATED"/>
    <property type="match status" value="1"/>
</dbReference>
<dbReference type="SUPFAM" id="SSF88659">
    <property type="entry name" value="Sigma3 and sigma4 domains of RNA polymerase sigma factors"/>
    <property type="match status" value="1"/>
</dbReference>
<dbReference type="Pfam" id="PF04542">
    <property type="entry name" value="Sigma70_r2"/>
    <property type="match status" value="1"/>
</dbReference>
<evidence type="ECO:0000259" key="7">
    <source>
        <dbReference type="Pfam" id="PF08281"/>
    </source>
</evidence>
<dbReference type="Gene3D" id="1.10.1740.10">
    <property type="match status" value="1"/>
</dbReference>
<dbReference type="PANTHER" id="PTHR30173">
    <property type="entry name" value="SIGMA 19 FACTOR"/>
    <property type="match status" value="1"/>
</dbReference>
<dbReference type="RefSeq" id="WP_307042491.1">
    <property type="nucleotide sequence ID" value="NZ_JAUSYY010000001.1"/>
</dbReference>